<feature type="non-terminal residue" evidence="2">
    <location>
        <position position="1"/>
    </location>
</feature>
<keyword evidence="2" id="KW-0966">Cell projection</keyword>
<dbReference type="Gene3D" id="3.20.180.20">
    <property type="entry name" value="Dynein heavy chain, N-terminal domain 2"/>
    <property type="match status" value="1"/>
</dbReference>
<dbReference type="GO" id="GO:0017111">
    <property type="term" value="F:ribonucleoside triphosphate phosphatase activity"/>
    <property type="evidence" value="ECO:0007669"/>
    <property type="project" value="UniProtKB-EC"/>
</dbReference>
<dbReference type="EMBL" id="REGN01012493">
    <property type="protein sequence ID" value="RMZ95232.1"/>
    <property type="molecule type" value="Genomic_DNA"/>
</dbReference>
<gene>
    <name evidence="2" type="ORF">BpHYR1_051576</name>
</gene>
<dbReference type="PANTHER" id="PTHR46961">
    <property type="entry name" value="DYNEIN HEAVY CHAIN 1, AXONEMAL-LIKE PROTEIN"/>
    <property type="match status" value="1"/>
</dbReference>
<reference evidence="2 3" key="1">
    <citation type="journal article" date="2018" name="Sci. Rep.">
        <title>Genomic signatures of local adaptation to the degree of environmental predictability in rotifers.</title>
        <authorList>
            <person name="Franch-Gras L."/>
            <person name="Hahn C."/>
            <person name="Garcia-Roger E.M."/>
            <person name="Carmona M.J."/>
            <person name="Serra M."/>
            <person name="Gomez A."/>
        </authorList>
    </citation>
    <scope>NUCLEOTIDE SEQUENCE [LARGE SCALE GENOMIC DNA]</scope>
    <source>
        <strain evidence="2">HYR1</strain>
    </source>
</reference>
<keyword evidence="2" id="KW-0282">Flagellum</keyword>
<organism evidence="2 3">
    <name type="scientific">Brachionus plicatilis</name>
    <name type="common">Marine rotifer</name>
    <name type="synonym">Brachionus muelleri</name>
    <dbReference type="NCBI Taxonomy" id="10195"/>
    <lineage>
        <taxon>Eukaryota</taxon>
        <taxon>Metazoa</taxon>
        <taxon>Spiralia</taxon>
        <taxon>Gnathifera</taxon>
        <taxon>Rotifera</taxon>
        <taxon>Eurotatoria</taxon>
        <taxon>Monogononta</taxon>
        <taxon>Pseudotrocha</taxon>
        <taxon>Ploima</taxon>
        <taxon>Brachionidae</taxon>
        <taxon>Brachionus</taxon>
    </lineage>
</organism>
<feature type="region of interest" description="Disordered" evidence="1">
    <location>
        <begin position="1"/>
        <end position="29"/>
    </location>
</feature>
<proteinExistence type="predicted"/>
<feature type="compositionally biased region" description="Polar residues" evidence="1">
    <location>
        <begin position="1"/>
        <end position="11"/>
    </location>
</feature>
<evidence type="ECO:0000313" key="3">
    <source>
        <dbReference type="Proteomes" id="UP000276133"/>
    </source>
</evidence>
<comment type="caution">
    <text evidence="2">The sequence shown here is derived from an EMBL/GenBank/DDBJ whole genome shotgun (WGS) entry which is preliminary data.</text>
</comment>
<dbReference type="STRING" id="10195.A0A3M7P843"/>
<keyword evidence="3" id="KW-1185">Reference proteome</keyword>
<feature type="non-terminal residue" evidence="2">
    <location>
        <position position="182"/>
    </location>
</feature>
<dbReference type="InterPro" id="IPR026983">
    <property type="entry name" value="DHC"/>
</dbReference>
<dbReference type="GO" id="GO:0007018">
    <property type="term" value="P:microtubule-based movement"/>
    <property type="evidence" value="ECO:0007669"/>
    <property type="project" value="InterPro"/>
</dbReference>
<dbReference type="GO" id="GO:0045505">
    <property type="term" value="F:dynein intermediate chain binding"/>
    <property type="evidence" value="ECO:0007669"/>
    <property type="project" value="InterPro"/>
</dbReference>
<dbReference type="Gene3D" id="1.20.58.1120">
    <property type="match status" value="1"/>
</dbReference>
<dbReference type="EC" id="3.6.1.15" evidence="2"/>
<dbReference type="PANTHER" id="PTHR46961:SF15">
    <property type="entry name" value="AAA+ ATPASE DOMAIN-CONTAINING PROTEIN"/>
    <property type="match status" value="1"/>
</dbReference>
<evidence type="ECO:0000256" key="1">
    <source>
        <dbReference type="SAM" id="MobiDB-lite"/>
    </source>
</evidence>
<dbReference type="Proteomes" id="UP000276133">
    <property type="component" value="Unassembled WGS sequence"/>
</dbReference>
<protein>
    <submittedName>
        <fullName evidence="2">Dynein gamma flagellar outer arm-like</fullName>
        <ecNumber evidence="2">3.6.1.15</ecNumber>
    </submittedName>
</protein>
<name>A0A3M7P843_BRAPC</name>
<dbReference type="GO" id="GO:0030286">
    <property type="term" value="C:dynein complex"/>
    <property type="evidence" value="ECO:0007669"/>
    <property type="project" value="InterPro"/>
</dbReference>
<evidence type="ECO:0000313" key="2">
    <source>
        <dbReference type="EMBL" id="RMZ95232.1"/>
    </source>
</evidence>
<dbReference type="GO" id="GO:0051959">
    <property type="term" value="F:dynein light intermediate chain binding"/>
    <property type="evidence" value="ECO:0007669"/>
    <property type="project" value="InterPro"/>
</dbReference>
<sequence>DILSVSSTSLSEKPKSGAAFQSGSESPSYYRGTAKENGLQLSELEISEIYSADGEVLVLARKVNLEKGTELWLPKLKESIGETIKKYMSVSLMDLLNNMPIEELTLKYPAQICLIGLNYVWSKEVETSILELKNERKAMSMASKKFSAITNRFLSMLSKSRWPNIDKPVLVHHKLRLETMVT</sequence>
<keyword evidence="2" id="KW-0969">Cilium</keyword>
<dbReference type="InterPro" id="IPR042228">
    <property type="entry name" value="Dynein_linker_3"/>
</dbReference>
<dbReference type="OrthoDB" id="447173at2759"/>
<dbReference type="AlphaFoldDB" id="A0A3M7P843"/>
<accession>A0A3M7P843</accession>
<keyword evidence="2" id="KW-0378">Hydrolase</keyword>